<accession>A0ACB9CUH4</accession>
<proteinExistence type="predicted"/>
<protein>
    <submittedName>
        <fullName evidence="1">Uncharacterized protein</fullName>
    </submittedName>
</protein>
<evidence type="ECO:0000313" key="1">
    <source>
        <dbReference type="EMBL" id="KAI3737742.1"/>
    </source>
</evidence>
<gene>
    <name evidence="1" type="ORF">L2E82_27754</name>
</gene>
<dbReference type="EMBL" id="CM042013">
    <property type="protein sequence ID" value="KAI3737742.1"/>
    <property type="molecule type" value="Genomic_DNA"/>
</dbReference>
<dbReference type="Proteomes" id="UP001055811">
    <property type="component" value="Linkage Group LG05"/>
</dbReference>
<name>A0ACB9CUH4_CICIN</name>
<evidence type="ECO:0000313" key="2">
    <source>
        <dbReference type="Proteomes" id="UP001055811"/>
    </source>
</evidence>
<reference evidence="2" key="1">
    <citation type="journal article" date="2022" name="Mol. Ecol. Resour.">
        <title>The genomes of chicory, endive, great burdock and yacon provide insights into Asteraceae palaeo-polyploidization history and plant inulin production.</title>
        <authorList>
            <person name="Fan W."/>
            <person name="Wang S."/>
            <person name="Wang H."/>
            <person name="Wang A."/>
            <person name="Jiang F."/>
            <person name="Liu H."/>
            <person name="Zhao H."/>
            <person name="Xu D."/>
            <person name="Zhang Y."/>
        </authorList>
    </citation>
    <scope>NUCLEOTIDE SEQUENCE [LARGE SCALE GENOMIC DNA]</scope>
    <source>
        <strain evidence="2">cv. Punajuju</strain>
    </source>
</reference>
<sequence length="116" mass="13061">MKWTGLSMKWTRFPNHIDTQQQKCKRVWLNASPSLNHHTSGEKGLAAIITFVAKSFSLEVSLEAVPSSSPIPEISAQLPPHLLLSVQDLVLRRKKGFVFLIYKSKEIITHGRSPNN</sequence>
<organism evidence="1 2">
    <name type="scientific">Cichorium intybus</name>
    <name type="common">Chicory</name>
    <dbReference type="NCBI Taxonomy" id="13427"/>
    <lineage>
        <taxon>Eukaryota</taxon>
        <taxon>Viridiplantae</taxon>
        <taxon>Streptophyta</taxon>
        <taxon>Embryophyta</taxon>
        <taxon>Tracheophyta</taxon>
        <taxon>Spermatophyta</taxon>
        <taxon>Magnoliopsida</taxon>
        <taxon>eudicotyledons</taxon>
        <taxon>Gunneridae</taxon>
        <taxon>Pentapetalae</taxon>
        <taxon>asterids</taxon>
        <taxon>campanulids</taxon>
        <taxon>Asterales</taxon>
        <taxon>Asteraceae</taxon>
        <taxon>Cichorioideae</taxon>
        <taxon>Cichorieae</taxon>
        <taxon>Cichoriinae</taxon>
        <taxon>Cichorium</taxon>
    </lineage>
</organism>
<keyword evidence="2" id="KW-1185">Reference proteome</keyword>
<comment type="caution">
    <text evidence="1">The sequence shown here is derived from an EMBL/GenBank/DDBJ whole genome shotgun (WGS) entry which is preliminary data.</text>
</comment>
<reference evidence="1 2" key="2">
    <citation type="journal article" date="2022" name="Mol. Ecol. Resour.">
        <title>The genomes of chicory, endive, great burdock and yacon provide insights into Asteraceae paleo-polyploidization history and plant inulin production.</title>
        <authorList>
            <person name="Fan W."/>
            <person name="Wang S."/>
            <person name="Wang H."/>
            <person name="Wang A."/>
            <person name="Jiang F."/>
            <person name="Liu H."/>
            <person name="Zhao H."/>
            <person name="Xu D."/>
            <person name="Zhang Y."/>
        </authorList>
    </citation>
    <scope>NUCLEOTIDE SEQUENCE [LARGE SCALE GENOMIC DNA]</scope>
    <source>
        <strain evidence="2">cv. Punajuju</strain>
        <tissue evidence="1">Leaves</tissue>
    </source>
</reference>